<dbReference type="InParanoid" id="A0A6J0PQF6"/>
<evidence type="ECO:0000313" key="5">
    <source>
        <dbReference type="Proteomes" id="UP000504607"/>
    </source>
</evidence>
<keyword evidence="2" id="KW-0804">Transcription</keyword>
<gene>
    <name evidence="6" type="primary">LOC105056429</name>
</gene>
<dbReference type="KEGG" id="egu:105056429"/>
<sequence length="545" mass="59273">MTLEEGPDSDQTTYHHQHHHLLDWLEDSISFIPSFLDDPYSNTESIAGYEWWTQDQDQANLLQTAPSTTPIAVPPATTTTTITQSLPQPEFSKKRKLPTSPITPNKVAAHGNQRRTGPDASNEGNGKFEEDGDIPQKPASGRKGQGKGNGGNSGSGNKEVRWAEHLLNPCATAIEAANPSRVQHLLYVLDELASPSGDANHRLAAYGLRTLTHHLSSTRIAAAVNVPTRGGGLADDSPCFVSTEPKLFRSALIKFHDVSPWFALPNSLANASILQALTLDSNQRPRPLHLHVVDIGVSHGVQWPTLLEALTRRQGGAPALVRLTVAGAAAPPGPFSAAPPGYDFSSHLLRYAKSIDLNLRIDQADSLAPRSLSLASGEILVVCAQFRMGHGGPDDRMAFLQSVRELNPDLVVLSEVDGGRAGDGDGSFPAEFGRRAELLWRFLDSTSAAFKGRDCAERRVVEGEAARVLEGRGVAEGRERWRERMVGLGFWDEGFGEEAVEAARALLRKYDGNWEMRPAEAAVGLWWKGQPVSFCSLWKPHTGRQ</sequence>
<dbReference type="InterPro" id="IPR005202">
    <property type="entry name" value="TF_GRAS"/>
</dbReference>
<dbReference type="RefSeq" id="XP_019709953.1">
    <property type="nucleotide sequence ID" value="XM_019854394.1"/>
</dbReference>
<dbReference type="AlphaFoldDB" id="A0A6J0PQF6"/>
<proteinExistence type="inferred from homology"/>
<feature type="region of interest" description="Disordered" evidence="4">
    <location>
        <begin position="67"/>
        <end position="158"/>
    </location>
</feature>
<accession>A0A6J0PQF6</accession>
<feature type="compositionally biased region" description="Low complexity" evidence="4">
    <location>
        <begin position="67"/>
        <end position="89"/>
    </location>
</feature>
<comment type="caution">
    <text evidence="3">Lacks conserved residue(s) required for the propagation of feature annotation.</text>
</comment>
<dbReference type="PANTHER" id="PTHR31636">
    <property type="entry name" value="OSJNBA0084A10.13 PROTEIN-RELATED"/>
    <property type="match status" value="1"/>
</dbReference>
<dbReference type="PROSITE" id="PS50985">
    <property type="entry name" value="GRAS"/>
    <property type="match status" value="1"/>
</dbReference>
<feature type="short sequence motif" description="VHIID" evidence="3">
    <location>
        <begin position="290"/>
        <end position="294"/>
    </location>
</feature>
<keyword evidence="1" id="KW-0805">Transcription regulation</keyword>
<organism evidence="5 6">
    <name type="scientific">Elaeis guineensis var. tenera</name>
    <name type="common">Oil palm</name>
    <dbReference type="NCBI Taxonomy" id="51953"/>
    <lineage>
        <taxon>Eukaryota</taxon>
        <taxon>Viridiplantae</taxon>
        <taxon>Streptophyta</taxon>
        <taxon>Embryophyta</taxon>
        <taxon>Tracheophyta</taxon>
        <taxon>Spermatophyta</taxon>
        <taxon>Magnoliopsida</taxon>
        <taxon>Liliopsida</taxon>
        <taxon>Arecaceae</taxon>
        <taxon>Arecoideae</taxon>
        <taxon>Cocoseae</taxon>
        <taxon>Elaeidinae</taxon>
        <taxon>Elaeis</taxon>
    </lineage>
</organism>
<evidence type="ECO:0000256" key="3">
    <source>
        <dbReference type="PROSITE-ProRule" id="PRU01191"/>
    </source>
</evidence>
<feature type="region of interest" description="SAW" evidence="3">
    <location>
        <begin position="470"/>
        <end position="539"/>
    </location>
</feature>
<protein>
    <submittedName>
        <fullName evidence="6">Nodulation-signaling pathway 1 protein</fullName>
    </submittedName>
</protein>
<evidence type="ECO:0000256" key="1">
    <source>
        <dbReference type="ARBA" id="ARBA00023015"/>
    </source>
</evidence>
<dbReference type="GeneID" id="105056429"/>
<dbReference type="Proteomes" id="UP000504607">
    <property type="component" value="Chromosome 13"/>
</dbReference>
<dbReference type="FunCoup" id="A0A6J0PQF6">
    <property type="interactions" value="1461"/>
</dbReference>
<dbReference type="OrthoDB" id="1908565at2759"/>
<evidence type="ECO:0000256" key="4">
    <source>
        <dbReference type="SAM" id="MobiDB-lite"/>
    </source>
</evidence>
<dbReference type="Pfam" id="PF03514">
    <property type="entry name" value="GRAS"/>
    <property type="match status" value="1"/>
</dbReference>
<keyword evidence="5" id="KW-1185">Reference proteome</keyword>
<evidence type="ECO:0000313" key="6">
    <source>
        <dbReference type="RefSeq" id="XP_019709953.1"/>
    </source>
</evidence>
<evidence type="ECO:0000256" key="2">
    <source>
        <dbReference type="ARBA" id="ARBA00023163"/>
    </source>
</evidence>
<reference evidence="6" key="1">
    <citation type="submission" date="2025-08" db="UniProtKB">
        <authorList>
            <consortium name="RefSeq"/>
        </authorList>
    </citation>
    <scope>IDENTIFICATION</scope>
</reference>
<name>A0A6J0PQF6_ELAGV</name>
<comment type="similarity">
    <text evidence="3">Belongs to the GRAS family.</text>
</comment>